<feature type="chain" id="PRO_5045881511" evidence="7">
    <location>
        <begin position="20"/>
        <end position="150"/>
    </location>
</feature>
<keyword evidence="2 6" id="KW-0349">Heme</keyword>
<reference evidence="9 10" key="1">
    <citation type="submission" date="2023-07" db="EMBL/GenBank/DDBJ databases">
        <title>Genomic Encyclopedia of Type Strains, Phase IV (KMG-IV): sequencing the most valuable type-strain genomes for metagenomic binning, comparative biology and taxonomic classification.</title>
        <authorList>
            <person name="Goeker M."/>
        </authorList>
    </citation>
    <scope>NUCLEOTIDE SEQUENCE [LARGE SCALE GENOMIC DNA]</scope>
    <source>
        <strain evidence="9 10">DSM 3770</strain>
    </source>
</reference>
<proteinExistence type="predicted"/>
<gene>
    <name evidence="9" type="ORF">QOZ94_004026</name>
</gene>
<evidence type="ECO:0000256" key="1">
    <source>
        <dbReference type="ARBA" id="ARBA00022448"/>
    </source>
</evidence>
<evidence type="ECO:0000256" key="2">
    <source>
        <dbReference type="ARBA" id="ARBA00022617"/>
    </source>
</evidence>
<dbReference type="PRINTS" id="PR00604">
    <property type="entry name" value="CYTCHRMECIAB"/>
</dbReference>
<feature type="domain" description="Cytochrome c" evidence="8">
    <location>
        <begin position="41"/>
        <end position="144"/>
    </location>
</feature>
<evidence type="ECO:0000256" key="4">
    <source>
        <dbReference type="ARBA" id="ARBA00022982"/>
    </source>
</evidence>
<evidence type="ECO:0000313" key="9">
    <source>
        <dbReference type="EMBL" id="MDQ0507210.1"/>
    </source>
</evidence>
<evidence type="ECO:0000313" key="10">
    <source>
        <dbReference type="Proteomes" id="UP001241747"/>
    </source>
</evidence>
<accession>A0ABU0LJB9</accession>
<dbReference type="InterPro" id="IPR009056">
    <property type="entry name" value="Cyt_c-like_dom"/>
</dbReference>
<keyword evidence="7" id="KW-0732">Signal</keyword>
<comment type="caution">
    <text evidence="9">The sequence shown here is derived from an EMBL/GenBank/DDBJ whole genome shotgun (WGS) entry which is preliminary data.</text>
</comment>
<organism evidence="9 10">
    <name type="scientific">Xanthobacter agilis</name>
    <dbReference type="NCBI Taxonomy" id="47492"/>
    <lineage>
        <taxon>Bacteria</taxon>
        <taxon>Pseudomonadati</taxon>
        <taxon>Pseudomonadota</taxon>
        <taxon>Alphaproteobacteria</taxon>
        <taxon>Hyphomicrobiales</taxon>
        <taxon>Xanthobacteraceae</taxon>
        <taxon>Xanthobacter</taxon>
    </lineage>
</organism>
<keyword evidence="4" id="KW-0249">Electron transport</keyword>
<keyword evidence="10" id="KW-1185">Reference proteome</keyword>
<protein>
    <submittedName>
        <fullName evidence="9">Cytochrome c</fullName>
    </submittedName>
</protein>
<name>A0ABU0LJB9_XANAG</name>
<dbReference type="InterPro" id="IPR036909">
    <property type="entry name" value="Cyt_c-like_dom_sf"/>
</dbReference>
<evidence type="ECO:0000256" key="7">
    <source>
        <dbReference type="SAM" id="SignalP"/>
    </source>
</evidence>
<dbReference type="EMBL" id="JAUSVY010000014">
    <property type="protein sequence ID" value="MDQ0507210.1"/>
    <property type="molecule type" value="Genomic_DNA"/>
</dbReference>
<evidence type="ECO:0000259" key="8">
    <source>
        <dbReference type="PROSITE" id="PS51007"/>
    </source>
</evidence>
<evidence type="ECO:0000256" key="5">
    <source>
        <dbReference type="ARBA" id="ARBA00023004"/>
    </source>
</evidence>
<evidence type="ECO:0000256" key="3">
    <source>
        <dbReference type="ARBA" id="ARBA00022723"/>
    </source>
</evidence>
<keyword evidence="5 6" id="KW-0408">Iron</keyword>
<dbReference type="InterPro" id="IPR002327">
    <property type="entry name" value="Cyt_c_1A/1B"/>
</dbReference>
<dbReference type="SUPFAM" id="SSF46626">
    <property type="entry name" value="Cytochrome c"/>
    <property type="match status" value="1"/>
</dbReference>
<dbReference type="Pfam" id="PF00034">
    <property type="entry name" value="Cytochrom_C"/>
    <property type="match status" value="1"/>
</dbReference>
<keyword evidence="3 6" id="KW-0479">Metal-binding</keyword>
<sequence length="150" mass="15443">MRVLFASALTFFALSGAVAAEDAVTPSAAAPADAASGVAAGDPAKGEIVFKKCMACHAVGPNAKTKVGPPLNGIVGAHWAHFEGYPYSDEIKVGAAAGKAWEPANLEAWITNPKDLAPKTKMAFAGVKNAQERADLIAFLSQFDADGTKK</sequence>
<dbReference type="Proteomes" id="UP001241747">
    <property type="component" value="Unassembled WGS sequence"/>
</dbReference>
<dbReference type="Gene3D" id="1.10.760.10">
    <property type="entry name" value="Cytochrome c-like domain"/>
    <property type="match status" value="1"/>
</dbReference>
<keyword evidence="1" id="KW-0813">Transport</keyword>
<dbReference type="PROSITE" id="PS51007">
    <property type="entry name" value="CYTC"/>
    <property type="match status" value="1"/>
</dbReference>
<evidence type="ECO:0000256" key="6">
    <source>
        <dbReference type="PROSITE-ProRule" id="PRU00433"/>
    </source>
</evidence>
<dbReference type="RefSeq" id="WP_237346372.1">
    <property type="nucleotide sequence ID" value="NZ_JABWGX010000018.1"/>
</dbReference>
<dbReference type="PANTHER" id="PTHR11961">
    <property type="entry name" value="CYTOCHROME C"/>
    <property type="match status" value="1"/>
</dbReference>
<feature type="signal peptide" evidence="7">
    <location>
        <begin position="1"/>
        <end position="19"/>
    </location>
</feature>